<dbReference type="Pfam" id="PF13772">
    <property type="entry name" value="AIG2_2"/>
    <property type="match status" value="1"/>
</dbReference>
<evidence type="ECO:0000313" key="5">
    <source>
        <dbReference type="EMBL" id="EIE22668.1"/>
    </source>
</evidence>
<dbReference type="Gene3D" id="3.10.490.10">
    <property type="entry name" value="Gamma-glutamyl cyclotransferase-like"/>
    <property type="match status" value="1"/>
</dbReference>
<evidence type="ECO:0000313" key="6">
    <source>
        <dbReference type="Proteomes" id="UP000007264"/>
    </source>
</evidence>
<dbReference type="EMBL" id="AGSI01000009">
    <property type="protein sequence ID" value="EIE22668.1"/>
    <property type="molecule type" value="Genomic_DNA"/>
</dbReference>
<accession>I0YW99</accession>
<feature type="active site" description="Proton acceptor" evidence="3">
    <location>
        <position position="111"/>
    </location>
</feature>
<dbReference type="RefSeq" id="XP_005647212.1">
    <property type="nucleotide sequence ID" value="XM_005647155.1"/>
</dbReference>
<dbReference type="OrthoDB" id="511827at2759"/>
<evidence type="ECO:0000256" key="1">
    <source>
        <dbReference type="ARBA" id="ARBA00012346"/>
    </source>
</evidence>
<proteinExistence type="predicted"/>
<dbReference type="GO" id="GO:0003839">
    <property type="term" value="F:gamma-glutamylcyclotransferase activity"/>
    <property type="evidence" value="ECO:0007669"/>
    <property type="project" value="UniProtKB-EC"/>
</dbReference>
<gene>
    <name evidence="5" type="ORF">COCSUDRAFT_33357</name>
</gene>
<feature type="binding site" evidence="4">
    <location>
        <position position="152"/>
    </location>
    <ligand>
        <name>substrate</name>
    </ligand>
</feature>
<evidence type="ECO:0000256" key="2">
    <source>
        <dbReference type="ARBA" id="ARBA00023239"/>
    </source>
</evidence>
<evidence type="ECO:0000256" key="3">
    <source>
        <dbReference type="PIRSR" id="PIRSR617939-1"/>
    </source>
</evidence>
<dbReference type="KEGG" id="csl:COCSUDRAFT_33357"/>
<dbReference type="GeneID" id="17040655"/>
<dbReference type="InterPro" id="IPR013024">
    <property type="entry name" value="GGCT-like"/>
</dbReference>
<dbReference type="AlphaFoldDB" id="I0YW99"/>
<comment type="caution">
    <text evidence="5">The sequence shown here is derived from an EMBL/GenBank/DDBJ whole genome shotgun (WGS) entry which is preliminary data.</text>
</comment>
<protein>
    <recommendedName>
        <fullName evidence="1">gamma-glutamylcyclotransferase</fullName>
        <ecNumber evidence="1">4.3.2.9</ecNumber>
    </recommendedName>
</protein>
<keyword evidence="2" id="KW-0456">Lyase</keyword>
<dbReference type="EC" id="4.3.2.9" evidence="1"/>
<organism evidence="5 6">
    <name type="scientific">Coccomyxa subellipsoidea (strain C-169)</name>
    <name type="common">Green microalga</name>
    <dbReference type="NCBI Taxonomy" id="574566"/>
    <lineage>
        <taxon>Eukaryota</taxon>
        <taxon>Viridiplantae</taxon>
        <taxon>Chlorophyta</taxon>
        <taxon>core chlorophytes</taxon>
        <taxon>Trebouxiophyceae</taxon>
        <taxon>Trebouxiophyceae incertae sedis</taxon>
        <taxon>Coccomyxaceae</taxon>
        <taxon>Coccomyxa</taxon>
        <taxon>Coccomyxa subellipsoidea</taxon>
    </lineage>
</organism>
<dbReference type="Proteomes" id="UP000007264">
    <property type="component" value="Unassembled WGS sequence"/>
</dbReference>
<reference evidence="5 6" key="1">
    <citation type="journal article" date="2012" name="Genome Biol.">
        <title>The genome of the polar eukaryotic microalga coccomyxa subellipsoidea reveals traits of cold adaptation.</title>
        <authorList>
            <person name="Blanc G."/>
            <person name="Agarkova I."/>
            <person name="Grimwood J."/>
            <person name="Kuo A."/>
            <person name="Brueggeman A."/>
            <person name="Dunigan D."/>
            <person name="Gurnon J."/>
            <person name="Ladunga I."/>
            <person name="Lindquist E."/>
            <person name="Lucas S."/>
            <person name="Pangilinan J."/>
            <person name="Proschold T."/>
            <person name="Salamov A."/>
            <person name="Schmutz J."/>
            <person name="Weeks D."/>
            <person name="Yamada T."/>
            <person name="Claverie J.M."/>
            <person name="Grigoriev I."/>
            <person name="Van Etten J."/>
            <person name="Lomsadze A."/>
            <person name="Borodovsky M."/>
        </authorList>
    </citation>
    <scope>NUCLEOTIDE SEQUENCE [LARGE SCALE GENOMIC DNA]</scope>
    <source>
        <strain evidence="5 6">C-169</strain>
    </source>
</reference>
<name>I0YW99_COCSC</name>
<dbReference type="PANTHER" id="PTHR12935">
    <property type="entry name" value="GAMMA-GLUTAMYLCYCLOTRANSFERASE"/>
    <property type="match status" value="1"/>
</dbReference>
<dbReference type="PANTHER" id="PTHR12935:SF0">
    <property type="entry name" value="GAMMA-GLUTAMYLCYCLOTRANSFERASE"/>
    <property type="match status" value="1"/>
</dbReference>
<evidence type="ECO:0000256" key="4">
    <source>
        <dbReference type="PIRSR" id="PIRSR617939-2"/>
    </source>
</evidence>
<dbReference type="InterPro" id="IPR017939">
    <property type="entry name" value="G-Glutamylcylcotransferase"/>
</dbReference>
<sequence length="219" mass="24078">MPPVNSGHVILAGSRPRLPFRDTVEYFAYGANMSGRTLQKRGVHPIAVEPAQLPASWTLAFAHRGGYATLIEEPLKLGRSDHGPGRLYYPGPHGVLYTLTLTEFDQIASRETGYRTINLVVETSVGKQVAARAFQSQKLLRLRESLPPRQQYLDLMLHGAREHGLCDEYCRWLRAVPTIALGTPLGPEYFETESEALARLAAVSLAVAGGFWAAAHGSR</sequence>
<dbReference type="CDD" id="cd06661">
    <property type="entry name" value="GGCT_like"/>
    <property type="match status" value="1"/>
</dbReference>
<keyword evidence="6" id="KW-1185">Reference proteome</keyword>